<protein>
    <submittedName>
        <fullName evidence="2">Uncharacterized protein</fullName>
    </submittedName>
</protein>
<dbReference type="Proteomes" id="UP001620626">
    <property type="component" value="Unassembled WGS sequence"/>
</dbReference>
<sequence length="213" mass="24511">MLQVPIFPSNKFTFNIKIVENENLNEETKYFFHIQCVKREWNNFYTETNVGEKVGQIEYLDNFCEGNLFKIGVIIAQNVSHLNGSTIIKGEVYRETKCPNPKESNIYEPDINYNLVIHNNGSSAELKWKCYRGKKYSDSKRRRIGDDGAGPSEQRELPNENKVPKITQDLLANFAGKQSDQNQQENEEDRPIIATLNLLDNFGSEDQQKAPSE</sequence>
<evidence type="ECO:0000313" key="2">
    <source>
        <dbReference type="EMBL" id="KAL3105043.1"/>
    </source>
</evidence>
<keyword evidence="3" id="KW-1185">Reference proteome</keyword>
<comment type="caution">
    <text evidence="2">The sequence shown here is derived from an EMBL/GenBank/DDBJ whole genome shotgun (WGS) entry which is preliminary data.</text>
</comment>
<feature type="compositionally biased region" description="Basic and acidic residues" evidence="1">
    <location>
        <begin position="153"/>
        <end position="163"/>
    </location>
</feature>
<dbReference type="AlphaFoldDB" id="A0ABD2KQ88"/>
<proteinExistence type="predicted"/>
<evidence type="ECO:0000313" key="3">
    <source>
        <dbReference type="Proteomes" id="UP001620626"/>
    </source>
</evidence>
<dbReference type="EMBL" id="JBICBT010000692">
    <property type="protein sequence ID" value="KAL3105043.1"/>
    <property type="molecule type" value="Genomic_DNA"/>
</dbReference>
<gene>
    <name evidence="2" type="ORF">niasHT_029424</name>
</gene>
<organism evidence="2 3">
    <name type="scientific">Heterodera trifolii</name>
    <dbReference type="NCBI Taxonomy" id="157864"/>
    <lineage>
        <taxon>Eukaryota</taxon>
        <taxon>Metazoa</taxon>
        <taxon>Ecdysozoa</taxon>
        <taxon>Nematoda</taxon>
        <taxon>Chromadorea</taxon>
        <taxon>Rhabditida</taxon>
        <taxon>Tylenchina</taxon>
        <taxon>Tylenchomorpha</taxon>
        <taxon>Tylenchoidea</taxon>
        <taxon>Heteroderidae</taxon>
        <taxon>Heteroderinae</taxon>
        <taxon>Heterodera</taxon>
    </lineage>
</organism>
<name>A0ABD2KQ88_9BILA</name>
<evidence type="ECO:0000256" key="1">
    <source>
        <dbReference type="SAM" id="MobiDB-lite"/>
    </source>
</evidence>
<feature type="region of interest" description="Disordered" evidence="1">
    <location>
        <begin position="139"/>
        <end position="164"/>
    </location>
</feature>
<accession>A0ABD2KQ88</accession>
<reference evidence="2 3" key="1">
    <citation type="submission" date="2024-10" db="EMBL/GenBank/DDBJ databases">
        <authorList>
            <person name="Kim D."/>
        </authorList>
    </citation>
    <scope>NUCLEOTIDE SEQUENCE [LARGE SCALE GENOMIC DNA]</scope>
    <source>
        <strain evidence="2">BH-2024</strain>
    </source>
</reference>